<dbReference type="InterPro" id="IPR013780">
    <property type="entry name" value="Glyco_hydro_b"/>
</dbReference>
<gene>
    <name evidence="5" type="ORF">OMP38_19715</name>
</gene>
<dbReference type="SMART" id="SM00060">
    <property type="entry name" value="FN3"/>
    <property type="match status" value="2"/>
</dbReference>
<dbReference type="InterPro" id="IPR036966">
    <property type="entry name" value="CBM3_sf"/>
</dbReference>
<dbReference type="CDD" id="cd00063">
    <property type="entry name" value="FN3"/>
    <property type="match status" value="2"/>
</dbReference>
<dbReference type="PROSITE" id="PS50853">
    <property type="entry name" value="FN3"/>
    <property type="match status" value="2"/>
</dbReference>
<dbReference type="InterPro" id="IPR013783">
    <property type="entry name" value="Ig-like_fold"/>
</dbReference>
<dbReference type="Gene3D" id="2.60.40.710">
    <property type="entry name" value="Endoglucanase-like"/>
    <property type="match status" value="1"/>
</dbReference>
<feature type="domain" description="CBM3" evidence="4">
    <location>
        <begin position="216"/>
        <end position="366"/>
    </location>
</feature>
<dbReference type="AlphaFoldDB" id="A0A9X4KIT5"/>
<dbReference type="Pfam" id="PF12891">
    <property type="entry name" value="Glyco_hydro_44"/>
    <property type="match status" value="1"/>
</dbReference>
<evidence type="ECO:0000256" key="1">
    <source>
        <dbReference type="SAM" id="MobiDB-lite"/>
    </source>
</evidence>
<dbReference type="InterPro" id="IPR024745">
    <property type="entry name" value="GH44_cat"/>
</dbReference>
<evidence type="ECO:0000256" key="2">
    <source>
        <dbReference type="SAM" id="SignalP"/>
    </source>
</evidence>
<dbReference type="Gene3D" id="2.60.40.10">
    <property type="entry name" value="Immunoglobulins"/>
    <property type="match status" value="3"/>
</dbReference>
<evidence type="ECO:0000313" key="6">
    <source>
        <dbReference type="Proteomes" id="UP001153387"/>
    </source>
</evidence>
<evidence type="ECO:0008006" key="7">
    <source>
        <dbReference type="Google" id="ProtNLM"/>
    </source>
</evidence>
<feature type="domain" description="Fibronectin type-III" evidence="3">
    <location>
        <begin position="456"/>
        <end position="542"/>
    </location>
</feature>
<keyword evidence="2" id="KW-0732">Signal</keyword>
<organism evidence="5 6">
    <name type="scientific">Cohnella ginsengisoli</name>
    <dbReference type="NCBI Taxonomy" id="425004"/>
    <lineage>
        <taxon>Bacteria</taxon>
        <taxon>Bacillati</taxon>
        <taxon>Bacillota</taxon>
        <taxon>Bacilli</taxon>
        <taxon>Bacillales</taxon>
        <taxon>Paenibacillaceae</taxon>
        <taxon>Cohnella</taxon>
    </lineage>
</organism>
<dbReference type="InterPro" id="IPR036116">
    <property type="entry name" value="FN3_sf"/>
</dbReference>
<dbReference type="InterPro" id="IPR008965">
    <property type="entry name" value="CBM2/CBM3_carb-bd_dom_sf"/>
</dbReference>
<dbReference type="EMBL" id="JAPDHZ010000003">
    <property type="protein sequence ID" value="MDG0792848.1"/>
    <property type="molecule type" value="Genomic_DNA"/>
</dbReference>
<protein>
    <recommendedName>
        <fullName evidence="7">Endo-1,4-beta-glucanase</fullName>
    </recommendedName>
</protein>
<dbReference type="InterPro" id="IPR017853">
    <property type="entry name" value="GH"/>
</dbReference>
<dbReference type="Pfam" id="PF00041">
    <property type="entry name" value="fn3"/>
    <property type="match status" value="1"/>
</dbReference>
<dbReference type="GO" id="GO:0030248">
    <property type="term" value="F:cellulose binding"/>
    <property type="evidence" value="ECO:0007669"/>
    <property type="project" value="InterPro"/>
</dbReference>
<dbReference type="SUPFAM" id="SSF51445">
    <property type="entry name" value="(Trans)glycosidases"/>
    <property type="match status" value="1"/>
</dbReference>
<comment type="caution">
    <text evidence="5">The sequence shown here is derived from an EMBL/GenBank/DDBJ whole genome shotgun (WGS) entry which is preliminary data.</text>
</comment>
<feature type="compositionally biased region" description="Low complexity" evidence="1">
    <location>
        <begin position="167"/>
        <end position="212"/>
    </location>
</feature>
<proteinExistence type="predicted"/>
<dbReference type="Pfam" id="PF00942">
    <property type="entry name" value="CBM_3"/>
    <property type="match status" value="1"/>
</dbReference>
<dbReference type="InterPro" id="IPR001956">
    <property type="entry name" value="CBM3"/>
</dbReference>
<evidence type="ECO:0000259" key="3">
    <source>
        <dbReference type="PROSITE" id="PS50853"/>
    </source>
</evidence>
<dbReference type="PROSITE" id="PS51172">
    <property type="entry name" value="CBM3"/>
    <property type="match status" value="1"/>
</dbReference>
<dbReference type="RefSeq" id="WP_277566598.1">
    <property type="nucleotide sequence ID" value="NZ_JAPDHZ010000003.1"/>
</dbReference>
<evidence type="ECO:0000313" key="5">
    <source>
        <dbReference type="EMBL" id="MDG0792848.1"/>
    </source>
</evidence>
<reference evidence="5 6" key="1">
    <citation type="submission" date="2022-10" db="EMBL/GenBank/DDBJ databases">
        <title>Comparative genomic analysis of Cohnella hashimotonis sp. nov., isolated from the International Space Station.</title>
        <authorList>
            <person name="Simpson A."/>
            <person name="Venkateswaran K."/>
        </authorList>
    </citation>
    <scope>NUCLEOTIDE SEQUENCE [LARGE SCALE GENOMIC DNA]</scope>
    <source>
        <strain evidence="5 6">DSM 18997</strain>
    </source>
</reference>
<feature type="signal peptide" evidence="2">
    <location>
        <begin position="1"/>
        <end position="35"/>
    </location>
</feature>
<dbReference type="GO" id="GO:0005975">
    <property type="term" value="P:carbohydrate metabolic process"/>
    <property type="evidence" value="ECO:0007669"/>
    <property type="project" value="InterPro"/>
</dbReference>
<feature type="chain" id="PRO_5040976416" description="Endo-1,4-beta-glucanase" evidence="2">
    <location>
        <begin position="36"/>
        <end position="1060"/>
    </location>
</feature>
<dbReference type="SUPFAM" id="SSF49265">
    <property type="entry name" value="Fibronectin type III"/>
    <property type="match status" value="1"/>
</dbReference>
<accession>A0A9X4KIT5</accession>
<dbReference type="Gene3D" id="2.60.40.1180">
    <property type="entry name" value="Golgi alpha-mannosidase II"/>
    <property type="match status" value="1"/>
</dbReference>
<evidence type="ECO:0000259" key="4">
    <source>
        <dbReference type="PROSITE" id="PS51172"/>
    </source>
</evidence>
<dbReference type="SUPFAM" id="SSF49384">
    <property type="entry name" value="Carbohydrate-binding domain"/>
    <property type="match status" value="1"/>
</dbReference>
<dbReference type="Gene3D" id="3.20.20.80">
    <property type="entry name" value="Glycosidases"/>
    <property type="match status" value="1"/>
</dbReference>
<keyword evidence="6" id="KW-1185">Reference proteome</keyword>
<name>A0A9X4KIT5_9BACL</name>
<dbReference type="InterPro" id="IPR003961">
    <property type="entry name" value="FN3_dom"/>
</dbReference>
<dbReference type="Proteomes" id="UP001153387">
    <property type="component" value="Unassembled WGS sequence"/>
</dbReference>
<sequence length="1060" mass="113392">MRFMGIKNGIINRIGKKAIAAMAAAALLLGSLASAGADRAVYAAAEAYATSATVSPGTVKAGEELTIDVRVTAAEDAAVLLDAEVFDPALAKVGQTFKDNVQLQAGVEKTVAFTWRVPAGAAPGKYTISLGVFGAGWSAYHKWHAGAAFVNVEAGAGSGGQTPTPEPTATPTATTTPTATPTATPAPTAAPSTTPSATPTATPTASPTAAPTATPPAGPALEVRVKTGNKATAQMPTPELEIFNMGAAPIDLGGVTARYYFTIDGERPLSIGFWSTVAKEKVTARFVKMPIPAETADYYLELDFAADAGMLKPGAKAGVYTWINKDNWTDFTQTNDYSFTGAISSTASDKATAYVDGQLAWGAEPKLLDIPAAPSAIAGEPTETEVLLSWEPVEGATSYDVSADGTIVQGIAETSYLDSWLKTGTKHTYKVRTRKGDKAGIWSGAVVVRTLGEQDLPAPVNVRGKTTENSVALTWSPIGEEVTGYEVEVDGAVTDVGLETSYAHSALAAGTKHVYRVRAKDGETRGKWSDKIVTNTVLTPTGDFDVQFEIDPDAERAPISPYIYGTNDDLTGTEHWGARRTGGNRLTTYNWETNASNAGDDYGHRSDDYVPWYYGGVPYGGNMDEPGIGIAGFHQKSLAMGSYTLATLQTGGYVAADKDGAVQSWETAPSNRWVPVYAAKNAPLSLTPDLNDNAVYMDEFVNSLVHRFGDASTATGIKGYSIDNEPSLWQKTHPYMHPDKPGAAEVTHKGIELAKAVKNVDPYAEMYGPASYSFDELYSMHAADDWESLKSGGYKWFMDYYLDKFRAASAQQGKRLLDAVDYHWYPEISAGGSRITDLASYNNLEANEARMQAPRSLWDPTYTENSWIGQWYSAFLPILPRTQQSIDAYNPGTKIAITEYNYGGENNVYGGIAQADALGIFGKYGVHLATFWKMVNGLKEAPYISAAVKLFTSYDGQGAHFGSIKVKAETNNVENSSVYGSISDENAGELHLIALNKNNDYAMNATIHIAGGTPYRHARVYAFDGSRAEIVELQGVADIVNNTFTYKLPKLTAAHIVLTP</sequence>
<dbReference type="SMART" id="SM01067">
    <property type="entry name" value="CBM_3"/>
    <property type="match status" value="1"/>
</dbReference>
<feature type="region of interest" description="Disordered" evidence="1">
    <location>
        <begin position="156"/>
        <end position="220"/>
    </location>
</feature>
<feature type="domain" description="Fibronectin type-III" evidence="3">
    <location>
        <begin position="370"/>
        <end position="453"/>
    </location>
</feature>